<dbReference type="InterPro" id="IPR011717">
    <property type="entry name" value="TPR-4"/>
</dbReference>
<dbReference type="Gene3D" id="1.25.40.10">
    <property type="entry name" value="Tetratricopeptide repeat domain"/>
    <property type="match status" value="2"/>
</dbReference>
<dbReference type="GO" id="GO:0005524">
    <property type="term" value="F:ATP binding"/>
    <property type="evidence" value="ECO:0007669"/>
    <property type="project" value="UniProtKB-KW"/>
</dbReference>
<evidence type="ECO:0000313" key="4">
    <source>
        <dbReference type="EMBL" id="ETX08788.1"/>
    </source>
</evidence>
<dbReference type="HOGENOM" id="CLU_004435_2_0_7"/>
<protein>
    <recommendedName>
        <fullName evidence="3">Orc1-like AAA ATPase domain-containing protein</fullName>
    </recommendedName>
</protein>
<dbReference type="SUPFAM" id="SSF52540">
    <property type="entry name" value="P-loop containing nucleoside triphosphate hydrolases"/>
    <property type="match status" value="1"/>
</dbReference>
<comment type="caution">
    <text evidence="4">The sequence shown here is derived from an EMBL/GenBank/DDBJ whole genome shotgun (WGS) entry which is preliminary data.</text>
</comment>
<sequence>MGPDEYKSLESQIAEEIQVMLSEGDLAYLQGLDSNALLDALENEILFLGLYECDDTETQEAARDYLRSHLNQWKDAISARQMEVDEKVKALISSGSIDLAVSTAETIKAQEQFFHQVQYHRQSPAMLVYGLSRFVGRHEEIGILQDALAKSGIGPGQVVTIVGEPGIGKSRLIYQFIRYSHQTERWSVLKANSVSYGQGKLYAPVVNLLTRYFRIEDDDRKSDTHAKVTATILALDSDLQEIIPPLLALLNVLPKNAPFWELDPLLRHQMTLNAVKRLWLYESKRKPLLLVVEDLHWVDSETHQLLDELVDCLPTARILLIVSYRPEYECNWRNKPYCIEICLKPLPTENAKALLNSLLGDDFSLDQLKRLMIEKAQGLPLFLEENVHILEMNGILIGERGHYRVRQDIKSLRIPPTISEVLAIRINRLAPDEKRLLQLASVIGAEVPFSLMYAASDMSKEQLYYSLALLQFFGLLYEPGSITEPSYTFKHTLIQEAAYLSMTKSDRQYYHRKVAHILVKEFPHVVISQPERLAQHYTEGNLIEQAMTVWRYMGDQAIKRAAHLEALKYLKNGLNLLLSLPDTPQRSQKEFRFQISIAISLIVTKGYAAQEVGQTYNRAYTLYDSLYEHAHDTSQLFKILHGLSAFYLLRSRLEQAYELASQCLELAQNQPDQAWLPAAQSSLGLSRFYLGDLIAAKQHFDQGVTFYKPQESSRSTADMVTCLSHRAWTLWYLGYPDQALQINFEALELAKKLANPFSRVHALTCAAGLYLLRRERQATHELAKNVIALCNDYKFAFYSTIATIWLGWSLVEQEKGVLQLKQGITAYNSTQAELAKPWFLALLSESYLKLGRIEEGLKVIHEAYEEIKSKKEYLYESEINRLEGELLLKKPSPNIDQAEKCFYNALNSSKNQHSKSRELRAATSLARLWKQQGKREEARELLFPVYNWFTEGFDTADLQEAKVLLDNLAQ</sequence>
<dbReference type="Gene3D" id="3.40.50.300">
    <property type="entry name" value="P-loop containing nucleotide triphosphate hydrolases"/>
    <property type="match status" value="1"/>
</dbReference>
<dbReference type="InterPro" id="IPR011990">
    <property type="entry name" value="TPR-like_helical_dom_sf"/>
</dbReference>
<dbReference type="Pfam" id="PF07721">
    <property type="entry name" value="TPR_4"/>
    <property type="match status" value="1"/>
</dbReference>
<evidence type="ECO:0000259" key="3">
    <source>
        <dbReference type="Pfam" id="PF13191"/>
    </source>
</evidence>
<proteinExistence type="predicted"/>
<dbReference type="GO" id="GO:0004016">
    <property type="term" value="F:adenylate cyclase activity"/>
    <property type="evidence" value="ECO:0007669"/>
    <property type="project" value="TreeGrafter"/>
</dbReference>
<keyword evidence="2" id="KW-0067">ATP-binding</keyword>
<feature type="domain" description="Orc1-like AAA ATPase" evidence="3">
    <location>
        <begin position="133"/>
        <end position="321"/>
    </location>
</feature>
<evidence type="ECO:0000313" key="5">
    <source>
        <dbReference type="Proteomes" id="UP000019140"/>
    </source>
</evidence>
<dbReference type="GO" id="GO:0042802">
    <property type="term" value="F:identical protein binding"/>
    <property type="evidence" value="ECO:0007669"/>
    <property type="project" value="InterPro"/>
</dbReference>
<gene>
    <name evidence="4" type="ORF">ETSY2_03330</name>
</gene>
<evidence type="ECO:0000256" key="2">
    <source>
        <dbReference type="ARBA" id="ARBA00022840"/>
    </source>
</evidence>
<dbReference type="AlphaFoldDB" id="W4MF26"/>
<keyword evidence="5" id="KW-1185">Reference proteome</keyword>
<accession>W4MF26</accession>
<dbReference type="Pfam" id="PF13191">
    <property type="entry name" value="AAA_16"/>
    <property type="match status" value="1"/>
</dbReference>
<dbReference type="EMBL" id="AZHX01000133">
    <property type="protein sequence ID" value="ETX08788.1"/>
    <property type="molecule type" value="Genomic_DNA"/>
</dbReference>
<dbReference type="InterPro" id="IPR027417">
    <property type="entry name" value="P-loop_NTPase"/>
</dbReference>
<name>W4MF26_9BACT</name>
<dbReference type="PANTHER" id="PTHR16305:SF28">
    <property type="entry name" value="GUANYLATE CYCLASE DOMAIN-CONTAINING PROTEIN"/>
    <property type="match status" value="1"/>
</dbReference>
<reference evidence="4 5" key="1">
    <citation type="journal article" date="2014" name="Nature">
        <title>An environmental bacterial taxon with a large and distinct metabolic repertoire.</title>
        <authorList>
            <person name="Wilson M.C."/>
            <person name="Mori T."/>
            <person name="Ruckert C."/>
            <person name="Uria A.R."/>
            <person name="Helf M.J."/>
            <person name="Takada K."/>
            <person name="Gernert C."/>
            <person name="Steffens U.A."/>
            <person name="Heycke N."/>
            <person name="Schmitt S."/>
            <person name="Rinke C."/>
            <person name="Helfrich E.J."/>
            <person name="Brachmann A.O."/>
            <person name="Gurgui C."/>
            <person name="Wakimoto T."/>
            <person name="Kracht M."/>
            <person name="Crusemann M."/>
            <person name="Hentschel U."/>
            <person name="Abe I."/>
            <person name="Matsunaga S."/>
            <person name="Kalinowski J."/>
            <person name="Takeyama H."/>
            <person name="Piel J."/>
        </authorList>
    </citation>
    <scope>NUCLEOTIDE SEQUENCE [LARGE SCALE GENOMIC DNA]</scope>
    <source>
        <strain evidence="5">TSY2</strain>
    </source>
</reference>
<keyword evidence="1" id="KW-0547">Nucleotide-binding</keyword>
<dbReference type="SUPFAM" id="SSF48452">
    <property type="entry name" value="TPR-like"/>
    <property type="match status" value="2"/>
</dbReference>
<dbReference type="GO" id="GO:0005737">
    <property type="term" value="C:cytoplasm"/>
    <property type="evidence" value="ECO:0007669"/>
    <property type="project" value="TreeGrafter"/>
</dbReference>
<dbReference type="InterPro" id="IPR041664">
    <property type="entry name" value="AAA_16"/>
</dbReference>
<organism evidence="4 5">
    <name type="scientific">Candidatus Entotheonella gemina</name>
    <dbReference type="NCBI Taxonomy" id="1429439"/>
    <lineage>
        <taxon>Bacteria</taxon>
        <taxon>Pseudomonadati</taxon>
        <taxon>Nitrospinota/Tectimicrobiota group</taxon>
        <taxon>Candidatus Tectimicrobiota</taxon>
        <taxon>Candidatus Entotheonellia</taxon>
        <taxon>Candidatus Entotheonellales</taxon>
        <taxon>Candidatus Entotheonellaceae</taxon>
        <taxon>Candidatus Entotheonella</taxon>
    </lineage>
</organism>
<evidence type="ECO:0000256" key="1">
    <source>
        <dbReference type="ARBA" id="ARBA00022741"/>
    </source>
</evidence>
<dbReference type="PANTHER" id="PTHR16305">
    <property type="entry name" value="TESTICULAR SOLUBLE ADENYLYL CYCLASE"/>
    <property type="match status" value="1"/>
</dbReference>
<dbReference type="Proteomes" id="UP000019140">
    <property type="component" value="Unassembled WGS sequence"/>
</dbReference>